<evidence type="ECO:0000313" key="2">
    <source>
        <dbReference type="EMBL" id="KAK3583582.1"/>
    </source>
</evidence>
<dbReference type="PANTHER" id="PTHR10877:SF194">
    <property type="entry name" value="LOCATION OF VULVA DEFECTIVE 1"/>
    <property type="match status" value="1"/>
</dbReference>
<dbReference type="GO" id="GO:0005262">
    <property type="term" value="F:calcium channel activity"/>
    <property type="evidence" value="ECO:0007669"/>
    <property type="project" value="TreeGrafter"/>
</dbReference>
<feature type="transmembrane region" description="Helical" evidence="1">
    <location>
        <begin position="112"/>
        <end position="133"/>
    </location>
</feature>
<dbReference type="PANTHER" id="PTHR10877">
    <property type="entry name" value="POLYCYSTIN FAMILY MEMBER"/>
    <property type="match status" value="1"/>
</dbReference>
<gene>
    <name evidence="2" type="ORF">CHS0354_039400</name>
</gene>
<dbReference type="InterPro" id="IPR051223">
    <property type="entry name" value="Polycystin"/>
</dbReference>
<accession>A0AAE0S1E5</accession>
<comment type="caution">
    <text evidence="2">The sequence shown here is derived from an EMBL/GenBank/DDBJ whole genome shotgun (WGS) entry which is preliminary data.</text>
</comment>
<reference evidence="2" key="1">
    <citation type="journal article" date="2021" name="Genome Biol. Evol.">
        <title>A High-Quality Reference Genome for a Parasitic Bivalve with Doubly Uniparental Inheritance (Bivalvia: Unionida).</title>
        <authorList>
            <person name="Smith C.H."/>
        </authorList>
    </citation>
    <scope>NUCLEOTIDE SEQUENCE</scope>
    <source>
        <strain evidence="2">CHS0354</strain>
    </source>
</reference>
<sequence length="255" mass="29842">MNNYTFMAQQWLSVENGQTECIIPVSATSDLSTFKNRFYSHAKRSLSDSHMWVSVLYRPTISSFTRVQRASCVLVFIMLSMISSAMYYNPGENYQTEDGIKFGPIRFKSHQIYVSFICALITTPATIVVITLFKSSRRRYRKKRFSNKSDRSKKYRIPFVNAWFEKSQKESLELEKHLLIRGLPRFEGFWLPSWSVYIGWVLVVLSTILPAFFTMLFSMQWGKQKSEEWLTMFLLSFFESIFCLDPVKVTCLTSV</sequence>
<reference evidence="2" key="2">
    <citation type="journal article" date="2021" name="Genome Biol. Evol.">
        <title>Developing a high-quality reference genome for a parasitic bivalve with doubly uniparental inheritance (Bivalvia: Unionida).</title>
        <authorList>
            <person name="Smith C.H."/>
        </authorList>
    </citation>
    <scope>NUCLEOTIDE SEQUENCE</scope>
    <source>
        <strain evidence="2">CHS0354</strain>
        <tissue evidence="2">Mantle</tissue>
    </source>
</reference>
<keyword evidence="3" id="KW-1185">Reference proteome</keyword>
<proteinExistence type="predicted"/>
<dbReference type="AlphaFoldDB" id="A0AAE0S1E5"/>
<keyword evidence="1" id="KW-1133">Transmembrane helix</keyword>
<dbReference type="Proteomes" id="UP001195483">
    <property type="component" value="Unassembled WGS sequence"/>
</dbReference>
<protein>
    <submittedName>
        <fullName evidence="2">Uncharacterized protein</fullName>
    </submittedName>
</protein>
<dbReference type="GO" id="GO:0016020">
    <property type="term" value="C:membrane"/>
    <property type="evidence" value="ECO:0007669"/>
    <property type="project" value="TreeGrafter"/>
</dbReference>
<name>A0AAE0S1E5_9BIVA</name>
<keyword evidence="1" id="KW-0472">Membrane</keyword>
<reference evidence="2" key="3">
    <citation type="submission" date="2023-05" db="EMBL/GenBank/DDBJ databases">
        <authorList>
            <person name="Smith C.H."/>
        </authorList>
    </citation>
    <scope>NUCLEOTIDE SEQUENCE</scope>
    <source>
        <strain evidence="2">CHS0354</strain>
        <tissue evidence="2">Mantle</tissue>
    </source>
</reference>
<evidence type="ECO:0000256" key="1">
    <source>
        <dbReference type="SAM" id="Phobius"/>
    </source>
</evidence>
<dbReference type="EMBL" id="JAEAOA010002306">
    <property type="protein sequence ID" value="KAK3583582.1"/>
    <property type="molecule type" value="Genomic_DNA"/>
</dbReference>
<keyword evidence="1" id="KW-0812">Transmembrane</keyword>
<organism evidence="2 3">
    <name type="scientific">Potamilus streckersoni</name>
    <dbReference type="NCBI Taxonomy" id="2493646"/>
    <lineage>
        <taxon>Eukaryota</taxon>
        <taxon>Metazoa</taxon>
        <taxon>Spiralia</taxon>
        <taxon>Lophotrochozoa</taxon>
        <taxon>Mollusca</taxon>
        <taxon>Bivalvia</taxon>
        <taxon>Autobranchia</taxon>
        <taxon>Heteroconchia</taxon>
        <taxon>Palaeoheterodonta</taxon>
        <taxon>Unionida</taxon>
        <taxon>Unionoidea</taxon>
        <taxon>Unionidae</taxon>
        <taxon>Ambleminae</taxon>
        <taxon>Lampsilini</taxon>
        <taxon>Potamilus</taxon>
    </lineage>
</organism>
<feature type="transmembrane region" description="Helical" evidence="1">
    <location>
        <begin position="70"/>
        <end position="88"/>
    </location>
</feature>
<feature type="transmembrane region" description="Helical" evidence="1">
    <location>
        <begin position="194"/>
        <end position="217"/>
    </location>
</feature>
<evidence type="ECO:0000313" key="3">
    <source>
        <dbReference type="Proteomes" id="UP001195483"/>
    </source>
</evidence>
<dbReference type="GO" id="GO:0050982">
    <property type="term" value="P:detection of mechanical stimulus"/>
    <property type="evidence" value="ECO:0007669"/>
    <property type="project" value="TreeGrafter"/>
</dbReference>